<evidence type="ECO:0000256" key="4">
    <source>
        <dbReference type="ARBA" id="ARBA00023002"/>
    </source>
</evidence>
<dbReference type="OrthoDB" id="2958307at2759"/>
<evidence type="ECO:0000256" key="2">
    <source>
        <dbReference type="ARBA" id="ARBA00022630"/>
    </source>
</evidence>
<keyword evidence="10" id="KW-1185">Reference proteome</keyword>
<feature type="domain" description="ERV/ALR sulfhydryl oxidase" evidence="8">
    <location>
        <begin position="357"/>
        <end position="475"/>
    </location>
</feature>
<proteinExistence type="predicted"/>
<dbReference type="InterPro" id="IPR036774">
    <property type="entry name" value="ERV/ALR_sulphydryl_oxid_sf"/>
</dbReference>
<dbReference type="EMBL" id="JACAZI010000004">
    <property type="protein sequence ID" value="KAF7362342.1"/>
    <property type="molecule type" value="Genomic_DNA"/>
</dbReference>
<evidence type="ECO:0000256" key="7">
    <source>
        <dbReference type="SAM" id="MobiDB-lite"/>
    </source>
</evidence>
<feature type="region of interest" description="Disordered" evidence="7">
    <location>
        <begin position="490"/>
        <end position="510"/>
    </location>
</feature>
<reference evidence="9" key="1">
    <citation type="submission" date="2020-05" db="EMBL/GenBank/DDBJ databases">
        <title>Mycena genomes resolve the evolution of fungal bioluminescence.</title>
        <authorList>
            <person name="Tsai I.J."/>
        </authorList>
    </citation>
    <scope>NUCLEOTIDE SEQUENCE</scope>
    <source>
        <strain evidence="9">CCC161011</strain>
    </source>
</reference>
<protein>
    <recommendedName>
        <fullName evidence="6">Sulfhydryl oxidase</fullName>
        <ecNumber evidence="6">1.8.3.2</ecNumber>
    </recommendedName>
</protein>
<dbReference type="PANTHER" id="PTHR12645">
    <property type="entry name" value="ALR/ERV"/>
    <property type="match status" value="1"/>
</dbReference>
<dbReference type="SUPFAM" id="SSF69000">
    <property type="entry name" value="FAD-dependent thiol oxidase"/>
    <property type="match status" value="1"/>
</dbReference>
<dbReference type="PROSITE" id="PS51324">
    <property type="entry name" value="ERV_ALR"/>
    <property type="match status" value="1"/>
</dbReference>
<gene>
    <name evidence="9" type="ORF">MVEN_00580800</name>
</gene>
<keyword evidence="5" id="KW-1015">Disulfide bond</keyword>
<dbReference type="AlphaFoldDB" id="A0A8H6YNP3"/>
<comment type="cofactor">
    <cofactor evidence="1 6">
        <name>FAD</name>
        <dbReference type="ChEBI" id="CHEBI:57692"/>
    </cofactor>
</comment>
<organism evidence="9 10">
    <name type="scientific">Mycena venus</name>
    <dbReference type="NCBI Taxonomy" id="2733690"/>
    <lineage>
        <taxon>Eukaryota</taxon>
        <taxon>Fungi</taxon>
        <taxon>Dikarya</taxon>
        <taxon>Basidiomycota</taxon>
        <taxon>Agaricomycotina</taxon>
        <taxon>Agaricomycetes</taxon>
        <taxon>Agaricomycetidae</taxon>
        <taxon>Agaricales</taxon>
        <taxon>Marasmiineae</taxon>
        <taxon>Mycenaceae</taxon>
        <taxon>Mycena</taxon>
    </lineage>
</organism>
<dbReference type="GO" id="GO:0005739">
    <property type="term" value="C:mitochondrion"/>
    <property type="evidence" value="ECO:0007669"/>
    <property type="project" value="TreeGrafter"/>
</dbReference>
<evidence type="ECO:0000313" key="9">
    <source>
        <dbReference type="EMBL" id="KAF7362342.1"/>
    </source>
</evidence>
<dbReference type="GO" id="GO:0016971">
    <property type="term" value="F:flavin-dependent sulfhydryl oxidase activity"/>
    <property type="evidence" value="ECO:0007669"/>
    <property type="project" value="InterPro"/>
</dbReference>
<dbReference type="Pfam" id="PF04777">
    <property type="entry name" value="Evr1_Alr"/>
    <property type="match status" value="1"/>
</dbReference>
<evidence type="ECO:0000256" key="1">
    <source>
        <dbReference type="ARBA" id="ARBA00001974"/>
    </source>
</evidence>
<comment type="catalytic activity">
    <reaction evidence="6">
        <text>2 R'C(R)SH + O2 = R'C(R)S-S(R)CR' + H2O2</text>
        <dbReference type="Rhea" id="RHEA:17357"/>
        <dbReference type="ChEBI" id="CHEBI:15379"/>
        <dbReference type="ChEBI" id="CHEBI:16240"/>
        <dbReference type="ChEBI" id="CHEBI:16520"/>
        <dbReference type="ChEBI" id="CHEBI:17412"/>
        <dbReference type="EC" id="1.8.3.2"/>
    </reaction>
</comment>
<dbReference type="Gene3D" id="1.20.120.310">
    <property type="entry name" value="ERV/ALR sulfhydryl oxidase domain"/>
    <property type="match status" value="1"/>
</dbReference>
<dbReference type="InterPro" id="IPR039799">
    <property type="entry name" value="ALR/ERV"/>
</dbReference>
<keyword evidence="4 6" id="KW-0560">Oxidoreductase</keyword>
<accession>A0A8H6YNP3</accession>
<keyword evidence="3 6" id="KW-0274">FAD</keyword>
<evidence type="ECO:0000256" key="5">
    <source>
        <dbReference type="ARBA" id="ARBA00023157"/>
    </source>
</evidence>
<dbReference type="InterPro" id="IPR017905">
    <property type="entry name" value="ERV/ALR_sulphydryl_oxidase"/>
</dbReference>
<evidence type="ECO:0000256" key="3">
    <source>
        <dbReference type="ARBA" id="ARBA00022827"/>
    </source>
</evidence>
<evidence type="ECO:0000259" key="8">
    <source>
        <dbReference type="PROSITE" id="PS51324"/>
    </source>
</evidence>
<dbReference type="Proteomes" id="UP000620124">
    <property type="component" value="Unassembled WGS sequence"/>
</dbReference>
<dbReference type="GO" id="GO:0050660">
    <property type="term" value="F:flavin adenine dinucleotide binding"/>
    <property type="evidence" value="ECO:0007669"/>
    <property type="project" value="TreeGrafter"/>
</dbReference>
<dbReference type="PANTHER" id="PTHR12645:SF1">
    <property type="entry name" value="FAD-LINKED SULFHYDRYL OXIDASE ERV2"/>
    <property type="match status" value="1"/>
</dbReference>
<name>A0A8H6YNP3_9AGAR</name>
<dbReference type="EC" id="1.8.3.2" evidence="6"/>
<sequence>MSTTNQILNLFANSNVVSNIPHIQEDLLAECDQLARLALSHTCALYRDIYDSYRLNNLALRDVAFDVRDPNATFITHDVVKKAGPGVWGYQPSRDSKYVVKRARKPATEKELAVVIEKSQTFHCLTFEMWAPPPSTSESDWYSEDGYKGIVTPGGAVLSKGWGIYDSMFGNGYREVWKIPESSGKKGFTVADYRDLYVGRYKKEKKGGDPYKVYSKYWKSGGKSVIIWCTSDNMHDIDVQVLLCFLMTGSTSSNRCRRSRNDIPLCQILRRNSRRSGKSEDAALVPRKLTGQSHRGQLLLSTVTFLHPPSRAYIDPWSGEQFGEGGMEQSLRANKPPVHPPILGAEEEVSSCRSWETLQQRLLSGGQLGNYCAHTMTLRYPEVGNILTLPTLLALYLCRNRPRTNGTPLSSYFHLLSRLYPCGECAAEFQMLLKKYPPQTSSRLSASLWLCSVHNRVNERLKKDQFDCAHLDDTYDCGCGDDPIGASSLTIDPMDLGRDGDEGGMMRGGR</sequence>
<keyword evidence="2 6" id="KW-0285">Flavoprotein</keyword>
<evidence type="ECO:0000313" key="10">
    <source>
        <dbReference type="Proteomes" id="UP000620124"/>
    </source>
</evidence>
<evidence type="ECO:0000256" key="6">
    <source>
        <dbReference type="RuleBase" id="RU371123"/>
    </source>
</evidence>
<comment type="caution">
    <text evidence="9">The sequence shown here is derived from an EMBL/GenBank/DDBJ whole genome shotgun (WGS) entry which is preliminary data.</text>
</comment>